<reference evidence="1 2" key="1">
    <citation type="journal article" date="2020" name="ISME J.">
        <title>Uncovering the hidden diversity of litter-decomposition mechanisms in mushroom-forming fungi.</title>
        <authorList>
            <person name="Floudas D."/>
            <person name="Bentzer J."/>
            <person name="Ahren D."/>
            <person name="Johansson T."/>
            <person name="Persson P."/>
            <person name="Tunlid A."/>
        </authorList>
    </citation>
    <scope>NUCLEOTIDE SEQUENCE [LARGE SCALE GENOMIC DNA]</scope>
    <source>
        <strain evidence="1 2">CBS 175.51</strain>
    </source>
</reference>
<dbReference type="OrthoDB" id="10302494at2759"/>
<proteinExistence type="predicted"/>
<evidence type="ECO:0000313" key="2">
    <source>
        <dbReference type="Proteomes" id="UP000541558"/>
    </source>
</evidence>
<keyword evidence="2" id="KW-1185">Reference proteome</keyword>
<gene>
    <name evidence="1" type="ORF">D9611_004221</name>
</gene>
<organism evidence="1 2">
    <name type="scientific">Ephemerocybe angulata</name>
    <dbReference type="NCBI Taxonomy" id="980116"/>
    <lineage>
        <taxon>Eukaryota</taxon>
        <taxon>Fungi</taxon>
        <taxon>Dikarya</taxon>
        <taxon>Basidiomycota</taxon>
        <taxon>Agaricomycotina</taxon>
        <taxon>Agaricomycetes</taxon>
        <taxon>Agaricomycetidae</taxon>
        <taxon>Agaricales</taxon>
        <taxon>Agaricineae</taxon>
        <taxon>Psathyrellaceae</taxon>
        <taxon>Ephemerocybe</taxon>
    </lineage>
</organism>
<comment type="caution">
    <text evidence="1">The sequence shown here is derived from an EMBL/GenBank/DDBJ whole genome shotgun (WGS) entry which is preliminary data.</text>
</comment>
<dbReference type="Proteomes" id="UP000541558">
    <property type="component" value="Unassembled WGS sequence"/>
</dbReference>
<evidence type="ECO:0000313" key="1">
    <source>
        <dbReference type="EMBL" id="KAF5324580.1"/>
    </source>
</evidence>
<sequence>MHCHIYAGYFIPEDAVLKWLLASRSGDELPRWRHSRYLKESDYEVLQEAWGKNNPKDDPNRRRMGQTSIFRSCIWKFQGNFRTGQVVPATIIYNDEEWKFALISLYELKEWDYDVLVTRWKEDNKRLVSNLEQVVEDLELAPFLEDPCIQIMYEGAEGIETIIGCR</sequence>
<dbReference type="EMBL" id="JAACJK010000164">
    <property type="protein sequence ID" value="KAF5324580.1"/>
    <property type="molecule type" value="Genomic_DNA"/>
</dbReference>
<name>A0A8H5F5I1_9AGAR</name>
<dbReference type="AlphaFoldDB" id="A0A8H5F5I1"/>
<protein>
    <submittedName>
        <fullName evidence="1">Uncharacterized protein</fullName>
    </submittedName>
</protein>
<accession>A0A8H5F5I1</accession>